<evidence type="ECO:0000256" key="1">
    <source>
        <dbReference type="ARBA" id="ARBA00022737"/>
    </source>
</evidence>
<dbReference type="EMBL" id="LN732270">
    <property type="protein sequence ID" value="CEP15425.1"/>
    <property type="molecule type" value="Genomic_DNA"/>
</dbReference>
<dbReference type="PANTHER" id="PTHR46430:SF1">
    <property type="entry name" value="CHITIN SYNTHASE REGULATOR SKT5-RELATED"/>
    <property type="match status" value="1"/>
</dbReference>
<dbReference type="STRING" id="35722.A0A0B7NAD1"/>
<protein>
    <submittedName>
        <fullName evidence="3">Uncharacterized protein</fullName>
    </submittedName>
</protein>
<accession>A0A0B7NAD1</accession>
<evidence type="ECO:0000256" key="2">
    <source>
        <dbReference type="SAM" id="MobiDB-lite"/>
    </source>
</evidence>
<dbReference type="SUPFAM" id="SSF81901">
    <property type="entry name" value="HCP-like"/>
    <property type="match status" value="1"/>
</dbReference>
<dbReference type="Gene3D" id="1.25.40.10">
    <property type="entry name" value="Tetratricopeptide repeat domain"/>
    <property type="match status" value="2"/>
</dbReference>
<keyword evidence="1" id="KW-0677">Repeat</keyword>
<dbReference type="InterPro" id="IPR011990">
    <property type="entry name" value="TPR-like_helical_dom_sf"/>
</dbReference>
<dbReference type="InterPro" id="IPR006597">
    <property type="entry name" value="Sel1-like"/>
</dbReference>
<dbReference type="Pfam" id="PF08238">
    <property type="entry name" value="Sel1"/>
    <property type="match status" value="5"/>
</dbReference>
<feature type="compositionally biased region" description="Polar residues" evidence="2">
    <location>
        <begin position="102"/>
        <end position="112"/>
    </location>
</feature>
<keyword evidence="4" id="KW-1185">Reference proteome</keyword>
<feature type="compositionally biased region" description="Polar residues" evidence="2">
    <location>
        <begin position="10"/>
        <end position="45"/>
    </location>
</feature>
<evidence type="ECO:0000313" key="4">
    <source>
        <dbReference type="Proteomes" id="UP000054107"/>
    </source>
</evidence>
<feature type="region of interest" description="Disordered" evidence="2">
    <location>
        <begin position="75"/>
        <end position="147"/>
    </location>
</feature>
<dbReference type="Proteomes" id="UP000054107">
    <property type="component" value="Unassembled WGS sequence"/>
</dbReference>
<feature type="compositionally biased region" description="Low complexity" evidence="2">
    <location>
        <begin position="113"/>
        <end position="132"/>
    </location>
</feature>
<dbReference type="PANTHER" id="PTHR46430">
    <property type="entry name" value="PROTEIN SKT5-RELATED"/>
    <property type="match status" value="1"/>
</dbReference>
<dbReference type="AlphaFoldDB" id="A0A0B7NAD1"/>
<sequence length="478" mass="52019">MLRDFKNKLKSATPSIRSVKTNSSHGAPINSKHSQSSPVLTTRTDSPPPPAPAHMSLPTVYSSRHKEKLPANTYRLSSGSLHSTSSTSFSSNKSKPHSTSSCTSVSENQANISHSAATGSSASSSSTNSLSLPPTPPPVMGKHGRYPSNISLPSLHSEYFLNHNHLKPGNRAELLSYDKTINLYRENAKKTNDPTIQCDLAIYLYESTKNNQKPEERQAYIQESTKILKMLSLRGHAESQLAATLSHPGAMYRLGLANTNGALGLQRDVKDGNKWLKRSADAATPEYPHALHELGLLHEKGLDNIIFKDTAYSIQLYAQAAELGYAPSAYRLGECFEYGYLGCDKDYASSVFYYTIAAQQGNAEACFALSAWYLAGDEPNIKPSEEKALYWARMAAMKGLPKAEFALGYFAEAGIGRSRDANEAIDWYKKAAAQGNEQAKKRLASATLQTFNNVANSANNSNSNNLTLPSSLVVGEAR</sequence>
<dbReference type="InterPro" id="IPR051726">
    <property type="entry name" value="Chitin_Synth_Reg"/>
</dbReference>
<name>A0A0B7NAD1_9FUNG</name>
<dbReference type="OrthoDB" id="272077at2759"/>
<proteinExistence type="predicted"/>
<gene>
    <name evidence="3" type="primary">PARPA_09642.1 scaffold 37756</name>
</gene>
<dbReference type="SMART" id="SM00671">
    <property type="entry name" value="SEL1"/>
    <property type="match status" value="5"/>
</dbReference>
<organism evidence="3 4">
    <name type="scientific">Parasitella parasitica</name>
    <dbReference type="NCBI Taxonomy" id="35722"/>
    <lineage>
        <taxon>Eukaryota</taxon>
        <taxon>Fungi</taxon>
        <taxon>Fungi incertae sedis</taxon>
        <taxon>Mucoromycota</taxon>
        <taxon>Mucoromycotina</taxon>
        <taxon>Mucoromycetes</taxon>
        <taxon>Mucorales</taxon>
        <taxon>Mucorineae</taxon>
        <taxon>Mucoraceae</taxon>
        <taxon>Parasitella</taxon>
    </lineage>
</organism>
<feature type="compositionally biased region" description="Low complexity" evidence="2">
    <location>
        <begin position="77"/>
        <end position="101"/>
    </location>
</feature>
<reference evidence="3 4" key="1">
    <citation type="submission" date="2014-09" db="EMBL/GenBank/DDBJ databases">
        <authorList>
            <person name="Ellenberger Sabrina"/>
        </authorList>
    </citation>
    <scope>NUCLEOTIDE SEQUENCE [LARGE SCALE GENOMIC DNA]</scope>
    <source>
        <strain evidence="3 4">CBS 412.66</strain>
    </source>
</reference>
<evidence type="ECO:0000313" key="3">
    <source>
        <dbReference type="EMBL" id="CEP15425.1"/>
    </source>
</evidence>
<feature type="region of interest" description="Disordered" evidence="2">
    <location>
        <begin position="1"/>
        <end position="57"/>
    </location>
</feature>